<evidence type="ECO:0000313" key="8">
    <source>
        <dbReference type="Proteomes" id="UP000000536"/>
    </source>
</evidence>
<dbReference type="GO" id="GO:0046872">
    <property type="term" value="F:metal ion binding"/>
    <property type="evidence" value="ECO:0007669"/>
    <property type="project" value="UniProtKB-KW"/>
</dbReference>
<dbReference type="OrthoDB" id="371667at2157"/>
<protein>
    <submittedName>
        <fullName evidence="7">Predicted nucleic acid-binding protein, containing PIN domain</fullName>
    </submittedName>
</protein>
<evidence type="ECO:0000256" key="3">
    <source>
        <dbReference type="ARBA" id="ARBA00022723"/>
    </source>
</evidence>
<dbReference type="PATRIC" id="fig|69014.16.peg.176"/>
<evidence type="ECO:0000259" key="6">
    <source>
        <dbReference type="Pfam" id="PF01850"/>
    </source>
</evidence>
<accession>Q5JFK5</accession>
<dbReference type="eggNOG" id="arCOG02219">
    <property type="taxonomic scope" value="Archaea"/>
</dbReference>
<dbReference type="RefSeq" id="WP_011249131.1">
    <property type="nucleotide sequence ID" value="NC_006624.1"/>
</dbReference>
<dbReference type="EnsemblBacteria" id="BAD84365">
    <property type="protein sequence ID" value="BAD84365"/>
    <property type="gene ID" value="TK0176"/>
</dbReference>
<feature type="domain" description="PIN" evidence="6">
    <location>
        <begin position="48"/>
        <end position="98"/>
    </location>
</feature>
<dbReference type="PhylomeDB" id="Q5JFK5"/>
<evidence type="ECO:0000256" key="1">
    <source>
        <dbReference type="ARBA" id="ARBA00022649"/>
    </source>
</evidence>
<evidence type="ECO:0000256" key="4">
    <source>
        <dbReference type="ARBA" id="ARBA00022801"/>
    </source>
</evidence>
<keyword evidence="2" id="KW-0540">Nuclease</keyword>
<keyword evidence="4" id="KW-0378">Hydrolase</keyword>
<dbReference type="SUPFAM" id="SSF88723">
    <property type="entry name" value="PIN domain-like"/>
    <property type="match status" value="1"/>
</dbReference>
<sequence>MVVLDTNVVIEKVRKGEEISENITGVTFVEFPRIVRYSKFRGDVLFPVLDDFILAHKLQEKLLERGTPRGFADLLIAAICVNRGEELITHDSDFLEIAQVSNLRLILLEK</sequence>
<dbReference type="Pfam" id="PF01850">
    <property type="entry name" value="PIN"/>
    <property type="match status" value="1"/>
</dbReference>
<keyword evidence="1" id="KW-1277">Toxin-antitoxin system</keyword>
<dbReference type="GeneID" id="78446680"/>
<dbReference type="InterPro" id="IPR051749">
    <property type="entry name" value="PINc/VapC_TA_RNase"/>
</dbReference>
<evidence type="ECO:0000256" key="5">
    <source>
        <dbReference type="ARBA" id="ARBA00022842"/>
    </source>
</evidence>
<dbReference type="PANTHER" id="PTHR42740">
    <property type="entry name" value="RIBONUCLEASE VAPC3"/>
    <property type="match status" value="1"/>
</dbReference>
<dbReference type="EMBL" id="AP006878">
    <property type="protein sequence ID" value="BAD84365.1"/>
    <property type="molecule type" value="Genomic_DNA"/>
</dbReference>
<keyword evidence="5" id="KW-0460">Magnesium</keyword>
<dbReference type="AlphaFoldDB" id="Q5JFK5"/>
<dbReference type="GO" id="GO:0016787">
    <property type="term" value="F:hydrolase activity"/>
    <property type="evidence" value="ECO:0007669"/>
    <property type="project" value="UniProtKB-KW"/>
</dbReference>
<dbReference type="PANTHER" id="PTHR42740:SF2">
    <property type="entry name" value="RIBONUCLEASE VAPC1"/>
    <property type="match status" value="1"/>
</dbReference>
<dbReference type="FunFam" id="3.40.50.1010:FF:000163">
    <property type="match status" value="1"/>
</dbReference>
<keyword evidence="3" id="KW-0479">Metal-binding</keyword>
<organism evidence="7 8">
    <name type="scientific">Thermococcus kodakarensis (strain ATCC BAA-918 / JCM 12380 / KOD1)</name>
    <name type="common">Pyrococcus kodakaraensis (strain KOD1)</name>
    <dbReference type="NCBI Taxonomy" id="69014"/>
    <lineage>
        <taxon>Archaea</taxon>
        <taxon>Methanobacteriati</taxon>
        <taxon>Methanobacteriota</taxon>
        <taxon>Thermococci</taxon>
        <taxon>Thermococcales</taxon>
        <taxon>Thermococcaceae</taxon>
        <taxon>Thermococcus</taxon>
    </lineage>
</organism>
<dbReference type="Gene3D" id="3.40.50.1010">
    <property type="entry name" value="5'-nuclease"/>
    <property type="match status" value="1"/>
</dbReference>
<dbReference type="InterPro" id="IPR002716">
    <property type="entry name" value="PIN_dom"/>
</dbReference>
<dbReference type="Proteomes" id="UP000000536">
    <property type="component" value="Chromosome"/>
</dbReference>
<keyword evidence="8" id="KW-1185">Reference proteome</keyword>
<dbReference type="STRING" id="69014.TK0176"/>
<dbReference type="InterPro" id="IPR029060">
    <property type="entry name" value="PIN-like_dom_sf"/>
</dbReference>
<dbReference type="HOGENOM" id="CLU_171554_0_0_2"/>
<dbReference type="InParanoid" id="Q5JFK5"/>
<proteinExistence type="predicted"/>
<evidence type="ECO:0000256" key="2">
    <source>
        <dbReference type="ARBA" id="ARBA00022722"/>
    </source>
</evidence>
<dbReference type="KEGG" id="tko:TK0176"/>
<reference evidence="7 8" key="1">
    <citation type="journal article" date="2005" name="Genome Res.">
        <title>Complete genome sequence of the hyperthermophilic archaeon Thermococcus kodakaraensis KOD1 and comparison with Pyrococcus genomes.</title>
        <authorList>
            <person name="Fukui T."/>
            <person name="Atomi H."/>
            <person name="Kanai T."/>
            <person name="Matsumi R."/>
            <person name="Fujiwara S."/>
            <person name="Imanaka T."/>
        </authorList>
    </citation>
    <scope>NUCLEOTIDE SEQUENCE [LARGE SCALE GENOMIC DNA]</scope>
    <source>
        <strain evidence="8">ATCC BAA-918 / JCM 12380 / KOD1</strain>
    </source>
</reference>
<dbReference type="GO" id="GO:0004540">
    <property type="term" value="F:RNA nuclease activity"/>
    <property type="evidence" value="ECO:0000318"/>
    <property type="project" value="GO_Central"/>
</dbReference>
<gene>
    <name evidence="7" type="ordered locus">TK0176</name>
</gene>
<evidence type="ECO:0000313" key="7">
    <source>
        <dbReference type="EMBL" id="BAD84365.1"/>
    </source>
</evidence>
<name>Q5JFK5_THEKO</name>